<evidence type="ECO:0000313" key="7">
    <source>
        <dbReference type="EMBL" id="SDO53864.1"/>
    </source>
</evidence>
<dbReference type="InterPro" id="IPR011701">
    <property type="entry name" value="MFS"/>
</dbReference>
<feature type="transmembrane region" description="Helical" evidence="5">
    <location>
        <begin position="45"/>
        <end position="66"/>
    </location>
</feature>
<feature type="transmembrane region" description="Helical" evidence="5">
    <location>
        <begin position="136"/>
        <end position="157"/>
    </location>
</feature>
<feature type="domain" description="Major facilitator superfamily (MFS) profile" evidence="6">
    <location>
        <begin position="10"/>
        <end position="392"/>
    </location>
</feature>
<feature type="transmembrane region" description="Helical" evidence="5">
    <location>
        <begin position="364"/>
        <end position="382"/>
    </location>
</feature>
<keyword evidence="3 5" id="KW-1133">Transmembrane helix</keyword>
<feature type="transmembrane region" description="Helical" evidence="5">
    <location>
        <begin position="211"/>
        <end position="231"/>
    </location>
</feature>
<feature type="transmembrane region" description="Helical" evidence="5">
    <location>
        <begin position="251"/>
        <end position="270"/>
    </location>
</feature>
<dbReference type="Proteomes" id="UP000198741">
    <property type="component" value="Chromosome I"/>
</dbReference>
<protein>
    <submittedName>
        <fullName evidence="7">MFS transporter, CP family, cyanate transporter</fullName>
    </submittedName>
</protein>
<dbReference type="PROSITE" id="PS50850">
    <property type="entry name" value="MFS"/>
    <property type="match status" value="1"/>
</dbReference>
<dbReference type="PANTHER" id="PTHR23523:SF2">
    <property type="entry name" value="2-NITROIMIDAZOLE TRANSPORTER"/>
    <property type="match status" value="1"/>
</dbReference>
<dbReference type="InterPro" id="IPR036259">
    <property type="entry name" value="MFS_trans_sf"/>
</dbReference>
<evidence type="ECO:0000256" key="2">
    <source>
        <dbReference type="ARBA" id="ARBA00022692"/>
    </source>
</evidence>
<dbReference type="OrthoDB" id="5317164at2"/>
<gene>
    <name evidence="7" type="ORF">SAMN04515671_1262</name>
</gene>
<dbReference type="InterPro" id="IPR052524">
    <property type="entry name" value="MFS_Cyanate_Porter"/>
</dbReference>
<organism evidence="7 8">
    <name type="scientific">Nakamurella panacisegetis</name>
    <dbReference type="NCBI Taxonomy" id="1090615"/>
    <lineage>
        <taxon>Bacteria</taxon>
        <taxon>Bacillati</taxon>
        <taxon>Actinomycetota</taxon>
        <taxon>Actinomycetes</taxon>
        <taxon>Nakamurellales</taxon>
        <taxon>Nakamurellaceae</taxon>
        <taxon>Nakamurella</taxon>
    </lineage>
</organism>
<dbReference type="AlphaFoldDB" id="A0A1H0KD55"/>
<feature type="transmembrane region" description="Helical" evidence="5">
    <location>
        <begin position="303"/>
        <end position="325"/>
    </location>
</feature>
<accession>A0A1H0KD55</accession>
<dbReference type="InterPro" id="IPR020846">
    <property type="entry name" value="MFS_dom"/>
</dbReference>
<reference evidence="7 8" key="1">
    <citation type="submission" date="2016-10" db="EMBL/GenBank/DDBJ databases">
        <authorList>
            <person name="de Groot N.N."/>
        </authorList>
    </citation>
    <scope>NUCLEOTIDE SEQUENCE [LARGE SCALE GENOMIC DNA]</scope>
    <source>
        <strain evidence="8">P4-7,KCTC 19426,CECT 7604</strain>
    </source>
</reference>
<dbReference type="STRING" id="1090615.SAMN04515671_1262"/>
<evidence type="ECO:0000259" key="6">
    <source>
        <dbReference type="PROSITE" id="PS50850"/>
    </source>
</evidence>
<dbReference type="GO" id="GO:0022857">
    <property type="term" value="F:transmembrane transporter activity"/>
    <property type="evidence" value="ECO:0007669"/>
    <property type="project" value="InterPro"/>
</dbReference>
<keyword evidence="4 5" id="KW-0472">Membrane</keyword>
<keyword evidence="2 5" id="KW-0812">Transmembrane</keyword>
<dbReference type="PANTHER" id="PTHR23523">
    <property type="match status" value="1"/>
</dbReference>
<feature type="transmembrane region" description="Helical" evidence="5">
    <location>
        <begin position="102"/>
        <end position="124"/>
    </location>
</feature>
<name>A0A1H0KD55_9ACTN</name>
<feature type="transmembrane region" description="Helical" evidence="5">
    <location>
        <begin position="78"/>
        <end position="96"/>
    </location>
</feature>
<dbReference type="Gene3D" id="1.20.1250.20">
    <property type="entry name" value="MFS general substrate transporter like domains"/>
    <property type="match status" value="1"/>
</dbReference>
<evidence type="ECO:0000256" key="5">
    <source>
        <dbReference type="SAM" id="Phobius"/>
    </source>
</evidence>
<dbReference type="RefSeq" id="WP_157695229.1">
    <property type="nucleotide sequence ID" value="NZ_LT629710.1"/>
</dbReference>
<proteinExistence type="predicted"/>
<feature type="transmembrane region" description="Helical" evidence="5">
    <location>
        <begin position="332"/>
        <end position="358"/>
    </location>
</feature>
<dbReference type="EMBL" id="LT629710">
    <property type="protein sequence ID" value="SDO53864.1"/>
    <property type="molecule type" value="Genomic_DNA"/>
</dbReference>
<dbReference type="GO" id="GO:0005886">
    <property type="term" value="C:plasma membrane"/>
    <property type="evidence" value="ECO:0007669"/>
    <property type="project" value="UniProtKB-SubCell"/>
</dbReference>
<evidence type="ECO:0000256" key="4">
    <source>
        <dbReference type="ARBA" id="ARBA00023136"/>
    </source>
</evidence>
<dbReference type="Pfam" id="PF07690">
    <property type="entry name" value="MFS_1"/>
    <property type="match status" value="1"/>
</dbReference>
<evidence type="ECO:0000256" key="1">
    <source>
        <dbReference type="ARBA" id="ARBA00004651"/>
    </source>
</evidence>
<keyword evidence="8" id="KW-1185">Reference proteome</keyword>
<evidence type="ECO:0000313" key="8">
    <source>
        <dbReference type="Proteomes" id="UP000198741"/>
    </source>
</evidence>
<feature type="transmembrane region" description="Helical" evidence="5">
    <location>
        <begin position="277"/>
        <end position="297"/>
    </location>
</feature>
<comment type="subcellular location">
    <subcellularLocation>
        <location evidence="1">Cell membrane</location>
        <topology evidence="1">Multi-pass membrane protein</topology>
    </subcellularLocation>
</comment>
<feature type="transmembrane region" description="Helical" evidence="5">
    <location>
        <begin position="169"/>
        <end position="190"/>
    </location>
</feature>
<dbReference type="SUPFAM" id="SSF103473">
    <property type="entry name" value="MFS general substrate transporter"/>
    <property type="match status" value="1"/>
</dbReference>
<evidence type="ECO:0000256" key="3">
    <source>
        <dbReference type="ARBA" id="ARBA00022989"/>
    </source>
</evidence>
<sequence length="399" mass="41874">MHASRGTSKALLLSAVVVLALNLRLSVNALGTLLPEIRVDLHVSAGAAGLLLALPPLVFAFAGIVTPMVAARVGNHRLVVMALLISGAGQILRALGPGVISLFLGTLIALVGLAIGNVLMPGLIRQHFPQQITTITSVYVTMLSLGATVSSGLSIPVEHALHGTWRAPLLVWAAIAVIALLPWLAVAFGSRRTARSRRHSSVPLRALIRSPLAWAMAIMFGVQSAHIYVVIGWLGQVLLDAGVGEVKMGALLSMAPAIGIAMSLAVPVLLRRQRLALPLILLLSACYLVGYLGLMLAPVSGAWVWMFFMGVGGGTFPVVLTLVALRAFTADGVIALSAFTQCVGYLIGALAPVAFGLVHDVGHSWTPSLILMMVLLLPMAAVGSRLARPRYLEDEIPTV</sequence>